<gene>
    <name evidence="5" type="ORF">A3H03_03390</name>
</gene>
<dbReference type="Proteomes" id="UP000177320">
    <property type="component" value="Unassembled WGS sequence"/>
</dbReference>
<dbReference type="CDD" id="cd00077">
    <property type="entry name" value="HDc"/>
    <property type="match status" value="1"/>
</dbReference>
<feature type="domain" description="TGS" evidence="4">
    <location>
        <begin position="386"/>
        <end position="447"/>
    </location>
</feature>
<dbReference type="CDD" id="cd05399">
    <property type="entry name" value="NT_Rel-Spo_like"/>
    <property type="match status" value="1"/>
</dbReference>
<dbReference type="SUPFAM" id="SSF81301">
    <property type="entry name" value="Nucleotidyltransferase"/>
    <property type="match status" value="1"/>
</dbReference>
<dbReference type="FunFam" id="1.10.3210.10:FF:000001">
    <property type="entry name" value="GTP pyrophosphokinase RelA"/>
    <property type="match status" value="1"/>
</dbReference>
<dbReference type="InterPro" id="IPR007685">
    <property type="entry name" value="RelA_SpoT"/>
</dbReference>
<evidence type="ECO:0000259" key="4">
    <source>
        <dbReference type="PROSITE" id="PS51880"/>
    </source>
</evidence>
<dbReference type="InterPro" id="IPR004811">
    <property type="entry name" value="RelA/Spo_fam"/>
</dbReference>
<protein>
    <recommendedName>
        <fullName evidence="7">TGS domain-containing protein</fullName>
    </recommendedName>
</protein>
<name>A0A1F6G2R7_9BACT</name>
<feature type="domain" description="HD" evidence="3">
    <location>
        <begin position="44"/>
        <end position="142"/>
    </location>
</feature>
<dbReference type="SUPFAM" id="SSF81271">
    <property type="entry name" value="TGS-like"/>
    <property type="match status" value="1"/>
</dbReference>
<dbReference type="InterPro" id="IPR033655">
    <property type="entry name" value="TGS_RelA/SpoT"/>
</dbReference>
<dbReference type="InterPro" id="IPR012676">
    <property type="entry name" value="TGS-like"/>
</dbReference>
<dbReference type="PANTHER" id="PTHR21262:SF31">
    <property type="entry name" value="GTP PYROPHOSPHOKINASE"/>
    <property type="match status" value="1"/>
</dbReference>
<evidence type="ECO:0000256" key="1">
    <source>
        <dbReference type="ARBA" id="ARBA00025704"/>
    </source>
</evidence>
<dbReference type="InterPro" id="IPR003607">
    <property type="entry name" value="HD/PDEase_dom"/>
</dbReference>
<dbReference type="SMART" id="SM00954">
    <property type="entry name" value="RelA_SpoT"/>
    <property type="match status" value="1"/>
</dbReference>
<dbReference type="InterPro" id="IPR012675">
    <property type="entry name" value="Beta-grasp_dom_sf"/>
</dbReference>
<comment type="caution">
    <text evidence="5">The sequence shown here is derived from an EMBL/GenBank/DDBJ whole genome shotgun (WGS) entry which is preliminary data.</text>
</comment>
<evidence type="ECO:0000259" key="3">
    <source>
        <dbReference type="PROSITE" id="PS51831"/>
    </source>
</evidence>
<dbReference type="SMART" id="SM00471">
    <property type="entry name" value="HDc"/>
    <property type="match status" value="1"/>
</dbReference>
<dbReference type="AlphaFoldDB" id="A0A1F6G2R7"/>
<dbReference type="CDD" id="cd01668">
    <property type="entry name" value="TGS_RSH"/>
    <property type="match status" value="1"/>
</dbReference>
<dbReference type="EMBL" id="MFNA01000012">
    <property type="protein sequence ID" value="OGG92419.1"/>
    <property type="molecule type" value="Genomic_DNA"/>
</dbReference>
<dbReference type="NCBIfam" id="TIGR00691">
    <property type="entry name" value="spoT_relA"/>
    <property type="match status" value="1"/>
</dbReference>
<dbReference type="Pfam" id="PF02824">
    <property type="entry name" value="TGS"/>
    <property type="match status" value="1"/>
</dbReference>
<dbReference type="PANTHER" id="PTHR21262">
    <property type="entry name" value="GUANOSINE-3',5'-BIS DIPHOSPHATE 3'-PYROPHOSPHOHYDROLASE"/>
    <property type="match status" value="1"/>
</dbReference>
<dbReference type="InterPro" id="IPR004095">
    <property type="entry name" value="TGS"/>
</dbReference>
<proteinExistence type="inferred from homology"/>
<organism evidence="5 6">
    <name type="scientific">Candidatus Kuenenbacteria bacterium RIFCSPLOWO2_12_FULL_42_13</name>
    <dbReference type="NCBI Taxonomy" id="1798565"/>
    <lineage>
        <taxon>Bacteria</taxon>
        <taxon>Candidatus Kueneniibacteriota</taxon>
    </lineage>
</organism>
<dbReference type="Gene3D" id="3.10.20.30">
    <property type="match status" value="1"/>
</dbReference>
<evidence type="ECO:0000313" key="6">
    <source>
        <dbReference type="Proteomes" id="UP000177320"/>
    </source>
</evidence>
<dbReference type="Gene3D" id="3.30.460.10">
    <property type="entry name" value="Beta Polymerase, domain 2"/>
    <property type="match status" value="1"/>
</dbReference>
<dbReference type="InterPro" id="IPR006674">
    <property type="entry name" value="HD_domain"/>
</dbReference>
<dbReference type="PROSITE" id="PS51880">
    <property type="entry name" value="TGS"/>
    <property type="match status" value="1"/>
</dbReference>
<evidence type="ECO:0000256" key="2">
    <source>
        <dbReference type="RuleBase" id="RU003847"/>
    </source>
</evidence>
<evidence type="ECO:0008006" key="7">
    <source>
        <dbReference type="Google" id="ProtNLM"/>
    </source>
</evidence>
<comment type="similarity">
    <text evidence="2">Belongs to the relA/spoT family.</text>
</comment>
<evidence type="ECO:0000313" key="5">
    <source>
        <dbReference type="EMBL" id="OGG92419.1"/>
    </source>
</evidence>
<dbReference type="PROSITE" id="PS51831">
    <property type="entry name" value="HD"/>
    <property type="match status" value="1"/>
</dbReference>
<dbReference type="SUPFAM" id="SSF109604">
    <property type="entry name" value="HD-domain/PDEase-like"/>
    <property type="match status" value="1"/>
</dbReference>
<comment type="pathway">
    <text evidence="1">Purine metabolism.</text>
</comment>
<dbReference type="Gene3D" id="1.10.3210.10">
    <property type="entry name" value="Hypothetical protein af1432"/>
    <property type="match status" value="1"/>
</dbReference>
<dbReference type="GO" id="GO:0005886">
    <property type="term" value="C:plasma membrane"/>
    <property type="evidence" value="ECO:0007669"/>
    <property type="project" value="TreeGrafter"/>
</dbReference>
<dbReference type="GO" id="GO:0015969">
    <property type="term" value="P:guanosine tetraphosphate metabolic process"/>
    <property type="evidence" value="ECO:0007669"/>
    <property type="project" value="InterPro"/>
</dbReference>
<reference evidence="5 6" key="1">
    <citation type="journal article" date="2016" name="Nat. Commun.">
        <title>Thousands of microbial genomes shed light on interconnected biogeochemical processes in an aquifer system.</title>
        <authorList>
            <person name="Anantharaman K."/>
            <person name="Brown C.T."/>
            <person name="Hug L.A."/>
            <person name="Sharon I."/>
            <person name="Castelle C.J."/>
            <person name="Probst A.J."/>
            <person name="Thomas B.C."/>
            <person name="Singh A."/>
            <person name="Wilkins M.J."/>
            <person name="Karaoz U."/>
            <person name="Brodie E.L."/>
            <person name="Williams K.H."/>
            <person name="Hubbard S.S."/>
            <person name="Banfield J.F."/>
        </authorList>
    </citation>
    <scope>NUCLEOTIDE SEQUENCE [LARGE SCALE GENOMIC DNA]</scope>
</reference>
<dbReference type="Pfam" id="PF13328">
    <property type="entry name" value="HD_4"/>
    <property type="match status" value="1"/>
</dbReference>
<comment type="function">
    <text evidence="2">In eubacteria ppGpp (guanosine 3'-diphosphate 5'-diphosphate) is a mediator of the stringent response that coordinates a variety of cellular activities in response to changes in nutritional abundance.</text>
</comment>
<sequence length="490" mass="56797">MTIGRILEVIKSKHPEVDLTMVKLAYEVAEKAHSGQKRDSGEDYLQHPLETAYKLAEMDIDLPTIIAGILHDVPEETSHTMEEIKKDFGDEVADLVGGITKLGTIKYRGLERYAENLRKMFVAMAEDLRVVFIKFADRIHNLKTLYALRPVKQQRIAKETLEIYAPIANRLGMTELQNEMEDLAFPYVYPDEHKWVVDISKKQYEERKRDAETVIKKIKAELKDNGFVDFDIYGRAKHYYSLYQKLLRKEMDIERIYDLVALRIIVNATDECYRVLGIIHSLCKPMSGRVKDYIAQPKPNGYRSLHTTVYYDNKIVEFQIRTKEMEAEAEWGIAAHWSFKEKSGKRTKVPIDPEKLKWVKMLLKQGDETRKPEEYLDKLKMDFFKNRIFVFTPRGDVIDLPEGSIPIDFAYHIHTYIGEHATGAKINGKLGTLTTALKSGDMIEIIIDKKRAKPGEEWLQYAQTHLAKEKIKQALKKNDGLSAIFRFFNN</sequence>
<dbReference type="Pfam" id="PF04607">
    <property type="entry name" value="RelA_SpoT"/>
    <property type="match status" value="1"/>
</dbReference>
<dbReference type="InterPro" id="IPR043519">
    <property type="entry name" value="NT_sf"/>
</dbReference>
<dbReference type="FunFam" id="3.10.20.30:FF:000002">
    <property type="entry name" value="GTP pyrophosphokinase (RelA/SpoT)"/>
    <property type="match status" value="1"/>
</dbReference>
<accession>A0A1F6G2R7</accession>